<organism evidence="6 7">
    <name type="scientific">Comamonas avium</name>
    <dbReference type="NCBI Taxonomy" id="2762231"/>
    <lineage>
        <taxon>Bacteria</taxon>
        <taxon>Pseudomonadati</taxon>
        <taxon>Pseudomonadota</taxon>
        <taxon>Betaproteobacteria</taxon>
        <taxon>Burkholderiales</taxon>
        <taxon>Comamonadaceae</taxon>
        <taxon>Comamonas</taxon>
    </lineage>
</organism>
<evidence type="ECO:0000256" key="1">
    <source>
        <dbReference type="ARBA" id="ARBA00004236"/>
    </source>
</evidence>
<comment type="caution">
    <text evidence="6">The sequence shown here is derived from an EMBL/GenBank/DDBJ whole genome shotgun (WGS) entry which is preliminary data.</text>
</comment>
<dbReference type="Proteomes" id="UP000634919">
    <property type="component" value="Unassembled WGS sequence"/>
</dbReference>
<evidence type="ECO:0000256" key="3">
    <source>
        <dbReference type="ARBA" id="ARBA00022692"/>
    </source>
</evidence>
<comment type="subcellular location">
    <subcellularLocation>
        <location evidence="1">Cell membrane</location>
    </subcellularLocation>
</comment>
<sequence length="102" mass="10636">MIGALATLPWLLKRWQQRQQIARTGSAVSAQVLASVAVGPSQRVVTVEVGQGAHKTCLVLGVTAHNVHCLHVLGQPASAQPAPISFSGAMAQAQETVQPPQP</sequence>
<proteinExistence type="predicted"/>
<dbReference type="InterPro" id="IPR022781">
    <property type="entry name" value="Flagellar_biosynth_FliO"/>
</dbReference>
<keyword evidence="6" id="KW-0966">Cell projection</keyword>
<protein>
    <submittedName>
        <fullName evidence="6">Flagellar biosynthetic protein FliO</fullName>
    </submittedName>
</protein>
<keyword evidence="2" id="KW-1003">Cell membrane</keyword>
<dbReference type="Pfam" id="PF04347">
    <property type="entry name" value="FliO"/>
    <property type="match status" value="1"/>
</dbReference>
<keyword evidence="5" id="KW-0472">Membrane</keyword>
<gene>
    <name evidence="6" type="ORF">H9646_05215</name>
</gene>
<keyword evidence="6" id="KW-0969">Cilium</keyword>
<keyword evidence="3" id="KW-0812">Transmembrane</keyword>
<accession>A0ABR8S8S2</accession>
<evidence type="ECO:0000256" key="4">
    <source>
        <dbReference type="ARBA" id="ARBA00022989"/>
    </source>
</evidence>
<keyword evidence="6" id="KW-0282">Flagellum</keyword>
<keyword evidence="4" id="KW-1133">Transmembrane helix</keyword>
<dbReference type="EMBL" id="JACSQK010000002">
    <property type="protein sequence ID" value="MBD7959872.1"/>
    <property type="molecule type" value="Genomic_DNA"/>
</dbReference>
<name>A0ABR8S8S2_9BURK</name>
<evidence type="ECO:0000256" key="2">
    <source>
        <dbReference type="ARBA" id="ARBA00022475"/>
    </source>
</evidence>
<evidence type="ECO:0000313" key="6">
    <source>
        <dbReference type="EMBL" id="MBD7959872.1"/>
    </source>
</evidence>
<keyword evidence="7" id="KW-1185">Reference proteome</keyword>
<evidence type="ECO:0000313" key="7">
    <source>
        <dbReference type="Proteomes" id="UP000634919"/>
    </source>
</evidence>
<reference evidence="6 7" key="1">
    <citation type="submission" date="2020-08" db="EMBL/GenBank/DDBJ databases">
        <title>A Genomic Blueprint of the Chicken Gut Microbiome.</title>
        <authorList>
            <person name="Gilroy R."/>
            <person name="Ravi A."/>
            <person name="Getino M."/>
            <person name="Pursley I."/>
            <person name="Horton D.L."/>
            <person name="Alikhan N.-F."/>
            <person name="Baker D."/>
            <person name="Gharbi K."/>
            <person name="Hall N."/>
            <person name="Watson M."/>
            <person name="Adriaenssens E.M."/>
            <person name="Foster-Nyarko E."/>
            <person name="Jarju S."/>
            <person name="Secka A."/>
            <person name="Antonio M."/>
            <person name="Oren A."/>
            <person name="Chaudhuri R."/>
            <person name="La Ragione R.M."/>
            <person name="Hildebrand F."/>
            <person name="Pallen M.J."/>
        </authorList>
    </citation>
    <scope>NUCLEOTIDE SEQUENCE [LARGE SCALE GENOMIC DNA]</scope>
    <source>
        <strain evidence="6 7">Sa2CVA6</strain>
    </source>
</reference>
<evidence type="ECO:0000256" key="5">
    <source>
        <dbReference type="ARBA" id="ARBA00023136"/>
    </source>
</evidence>